<feature type="region of interest" description="Disordered" evidence="1">
    <location>
        <begin position="724"/>
        <end position="750"/>
    </location>
</feature>
<dbReference type="GO" id="GO:0005829">
    <property type="term" value="C:cytosol"/>
    <property type="evidence" value="ECO:0007669"/>
    <property type="project" value="TreeGrafter"/>
</dbReference>
<accession>A0A915U981</accession>
<organism evidence="2 3">
    <name type="scientific">Desulfolithobacter dissulfuricans</name>
    <dbReference type="NCBI Taxonomy" id="2795293"/>
    <lineage>
        <taxon>Bacteria</taxon>
        <taxon>Pseudomonadati</taxon>
        <taxon>Thermodesulfobacteriota</taxon>
        <taxon>Desulfobulbia</taxon>
        <taxon>Desulfobulbales</taxon>
        <taxon>Desulfobulbaceae</taxon>
        <taxon>Desulfolithobacter</taxon>
    </lineage>
</organism>
<dbReference type="EMBL" id="AP024233">
    <property type="protein sequence ID" value="BCO08120.1"/>
    <property type="molecule type" value="Genomic_DNA"/>
</dbReference>
<dbReference type="GO" id="GO:0006520">
    <property type="term" value="P:amino acid metabolic process"/>
    <property type="evidence" value="ECO:0007669"/>
    <property type="project" value="InterPro"/>
</dbReference>
<protein>
    <submittedName>
        <fullName evidence="2">Ethanolamine ammonia lyase large subunit</fullName>
    </submittedName>
</protein>
<sequence>MIIAEIHPGEDLFSYINRINGCFDNGMYARLLGAANDFKDGDASRGLASDNDTTRTRARQLLSQTLIRDLHFRPVFVDELQQLIWRTTDRTQFDLIASWTLGELKDFLLEQPEEEIQEVLPGLTSDLIGLVVRLMTNGELCRVGAKIFNPLPGSNLGARGYLGARIQPNSPTDNPEDILWQVLDGWSYGVGDLLLGTNPVSDSLDNILAVEQTLREVVEVFGLTEHLPWCVLAHIDKQAALEEQVPGSTAIWFQSLAGVDDANRIFDISVDKMLGYGARRTGRYGLYLETGQGADGTNGMDKGFDMVLHEARKYGFVRALGQEISATTGRRPWIHVNDVGGFIGPEVFRTKDQLVRACIEDTVMGKLHGLTTGLDICATLHMDISLDDLEAAQDEIIRACPAYLMALPTRNDPMLSYLTTGFQDHVRLRERHGLRVNDAMWDFFKRIGIFDEDGRATVHFGDPLWVYYQYQLARGDLRSREAIFQEGREAMRRIRSRGVPLAVGHGTNRWDLAPEIDAYIRNFYHTAKEALWAEIPPEFILRLEATPLSTLAVDRADYIDHPFHGEQLSSTSVARLQQLCDGWLEDIPDVQVVISDGLNALAITDEGHLQPYLETLADELARAGFTLSEELLVLRYGRVRAGYAIGSLLFGGSDPQAHRALVHVIGERPGSGHHNYSVYIAAPEAARWTRGDVNHDIVRVISGISDTALHPADAARETVTILGEMTGTGKNPGTVDRQASRFSDSLGRRN</sequence>
<dbReference type="GO" id="GO:0046336">
    <property type="term" value="P:ethanolamine catabolic process"/>
    <property type="evidence" value="ECO:0007669"/>
    <property type="project" value="TreeGrafter"/>
</dbReference>
<proteinExistence type="predicted"/>
<dbReference type="Gene3D" id="3.40.50.11240">
    <property type="entry name" value="Ethanolamine ammonia-lyase light chain (EutC)"/>
    <property type="match status" value="1"/>
</dbReference>
<evidence type="ECO:0000313" key="2">
    <source>
        <dbReference type="EMBL" id="BCO08120.1"/>
    </source>
</evidence>
<dbReference type="KEGG" id="ddu:GF1_04960"/>
<gene>
    <name evidence="2" type="ORF">GF1_04960</name>
</gene>
<dbReference type="PANTHER" id="PTHR39329:SF1">
    <property type="entry name" value="ETHANOLAMINE AMMONIA-LYASE LARGE SUBUNIT"/>
    <property type="match status" value="1"/>
</dbReference>
<dbReference type="Pfam" id="PF06751">
    <property type="entry name" value="EutB"/>
    <property type="match status" value="1"/>
</dbReference>
<dbReference type="Proteomes" id="UP001063350">
    <property type="component" value="Chromosome"/>
</dbReference>
<dbReference type="InterPro" id="IPR010628">
    <property type="entry name" value="EutB"/>
</dbReference>
<dbReference type="InterPro" id="IPR013785">
    <property type="entry name" value="Aldolase_TIM"/>
</dbReference>
<dbReference type="GO" id="GO:0008851">
    <property type="term" value="F:ethanolamine ammonia-lyase activity"/>
    <property type="evidence" value="ECO:0007669"/>
    <property type="project" value="InterPro"/>
</dbReference>
<dbReference type="InterPro" id="IPR042251">
    <property type="entry name" value="EutC_C"/>
</dbReference>
<dbReference type="PANTHER" id="PTHR39329">
    <property type="entry name" value="ETHANOLAMINE AMMONIA-LYASE HEAVY CHAIN"/>
    <property type="match status" value="1"/>
</dbReference>
<keyword evidence="2" id="KW-0456">Lyase</keyword>
<dbReference type="RefSeq" id="WP_267928046.1">
    <property type="nucleotide sequence ID" value="NZ_AP024233.1"/>
</dbReference>
<dbReference type="Gene3D" id="1.10.220.70">
    <property type="entry name" value="lyase"/>
    <property type="match status" value="1"/>
</dbReference>
<dbReference type="Gene3D" id="3.20.20.70">
    <property type="entry name" value="Aldolase class I"/>
    <property type="match status" value="1"/>
</dbReference>
<dbReference type="GO" id="GO:0009350">
    <property type="term" value="C:ethanolamine ammonia-lyase complex"/>
    <property type="evidence" value="ECO:0007669"/>
    <property type="project" value="TreeGrafter"/>
</dbReference>
<evidence type="ECO:0000313" key="3">
    <source>
        <dbReference type="Proteomes" id="UP001063350"/>
    </source>
</evidence>
<dbReference type="InterPro" id="IPR009246">
    <property type="entry name" value="EutC"/>
</dbReference>
<evidence type="ECO:0000256" key="1">
    <source>
        <dbReference type="SAM" id="MobiDB-lite"/>
    </source>
</evidence>
<reference evidence="2" key="1">
    <citation type="submission" date="2020-12" db="EMBL/GenBank/DDBJ databases">
        <title>Desulfobium dissulfuricans gen. nov., sp. nov., a novel mesophilic, sulfate-reducing bacterium isolated from a deep-sea hydrothermal vent.</title>
        <authorList>
            <person name="Hashimoto Y."/>
            <person name="Tame A."/>
            <person name="Sawayama S."/>
            <person name="Miyazaki J."/>
            <person name="Takai K."/>
            <person name="Nakagawa S."/>
        </authorList>
    </citation>
    <scope>NUCLEOTIDE SEQUENCE</scope>
    <source>
        <strain evidence="2">GF1</strain>
    </source>
</reference>
<dbReference type="InterPro" id="IPR044939">
    <property type="entry name" value="EutB_dom_2_sf"/>
</dbReference>
<name>A0A915U981_9BACT</name>
<dbReference type="AlphaFoldDB" id="A0A915U981"/>
<keyword evidence="3" id="KW-1185">Reference proteome</keyword>
<dbReference type="Pfam" id="PF05985">
    <property type="entry name" value="EutC"/>
    <property type="match status" value="1"/>
</dbReference>